<proteinExistence type="predicted"/>
<accession>A0A9W7FY17</accession>
<reference evidence="3" key="1">
    <citation type="journal article" date="2023" name="Commun. Biol.">
        <title>Genome analysis of Parmales, the sister group of diatoms, reveals the evolutionary specialization of diatoms from phago-mixotrophs to photoautotrophs.</title>
        <authorList>
            <person name="Ban H."/>
            <person name="Sato S."/>
            <person name="Yoshikawa S."/>
            <person name="Yamada K."/>
            <person name="Nakamura Y."/>
            <person name="Ichinomiya M."/>
            <person name="Sato N."/>
            <person name="Blanc-Mathieu R."/>
            <person name="Endo H."/>
            <person name="Kuwata A."/>
            <person name="Ogata H."/>
        </authorList>
    </citation>
    <scope>NUCLEOTIDE SEQUENCE [LARGE SCALE GENOMIC DNA]</scope>
</reference>
<keyword evidence="3" id="KW-1185">Reference proteome</keyword>
<comment type="caution">
    <text evidence="2">The sequence shown here is derived from an EMBL/GenBank/DDBJ whole genome shotgun (WGS) entry which is preliminary data.</text>
</comment>
<dbReference type="Proteomes" id="UP001165065">
    <property type="component" value="Unassembled WGS sequence"/>
</dbReference>
<protein>
    <submittedName>
        <fullName evidence="2">Uncharacterized protein</fullName>
    </submittedName>
</protein>
<evidence type="ECO:0000313" key="3">
    <source>
        <dbReference type="Proteomes" id="UP001165065"/>
    </source>
</evidence>
<evidence type="ECO:0000313" key="2">
    <source>
        <dbReference type="EMBL" id="GMI22629.1"/>
    </source>
</evidence>
<organism evidence="2 3">
    <name type="scientific">Triparma columacea</name>
    <dbReference type="NCBI Taxonomy" id="722753"/>
    <lineage>
        <taxon>Eukaryota</taxon>
        <taxon>Sar</taxon>
        <taxon>Stramenopiles</taxon>
        <taxon>Ochrophyta</taxon>
        <taxon>Bolidophyceae</taxon>
        <taxon>Parmales</taxon>
        <taxon>Triparmaceae</taxon>
        <taxon>Triparma</taxon>
    </lineage>
</organism>
<evidence type="ECO:0000256" key="1">
    <source>
        <dbReference type="SAM" id="MobiDB-lite"/>
    </source>
</evidence>
<dbReference type="EMBL" id="BRYA01000552">
    <property type="protein sequence ID" value="GMI22629.1"/>
    <property type="molecule type" value="Genomic_DNA"/>
</dbReference>
<gene>
    <name evidence="2" type="ORF">TrCOL_g1242</name>
</gene>
<feature type="region of interest" description="Disordered" evidence="1">
    <location>
        <begin position="1"/>
        <end position="22"/>
    </location>
</feature>
<dbReference type="AlphaFoldDB" id="A0A9W7FY17"/>
<name>A0A9W7FY17_9STRA</name>
<sequence>MDSRPLLSPPSPTPFTPSTNPAEDLVRIGQLHGSGKISSSEFDTLLQGTMKRLHSSHPPPAELNFAASAPFPTEPMIRATAVDPTVDMAELRKKMYRANLSFDLKAQREVSCCSDDVEGSIRESYDADDWQQRISEYEFRKVFSEIQVQYTNQDCCTCCPVDARKERVNHVLQKYNNLWYASRGVRFGFVCRTTLNGGEVAWRIVVAITPLA</sequence>